<sequence>MNTEVKTEGQSSTNGGSIADGMTQAERDPNYAFKASAFLAGIAGFSALFGFGATLSYAKKKDPVFFDKGVVMGPTIAESGAGLAVRALGWGTLYAVGGCGLLFVSIWKLSGCSNLHEFRMKMGDKLPKIRKNDPPQSRTEFEGLSDLMGYLETWGSEKKNKSVSQPIAVEAKTPSNQN</sequence>
<organism evidence="12 13">
    <name type="scientific">Frankliniella occidentalis</name>
    <name type="common">Western flower thrips</name>
    <name type="synonym">Euthrips occidentalis</name>
    <dbReference type="NCBI Taxonomy" id="133901"/>
    <lineage>
        <taxon>Eukaryota</taxon>
        <taxon>Metazoa</taxon>
        <taxon>Ecdysozoa</taxon>
        <taxon>Arthropoda</taxon>
        <taxon>Hexapoda</taxon>
        <taxon>Insecta</taxon>
        <taxon>Pterygota</taxon>
        <taxon>Neoptera</taxon>
        <taxon>Paraneoptera</taxon>
        <taxon>Thysanoptera</taxon>
        <taxon>Terebrantia</taxon>
        <taxon>Thripoidea</taxon>
        <taxon>Thripidae</taxon>
        <taxon>Frankliniella</taxon>
    </lineage>
</organism>
<evidence type="ECO:0000313" key="12">
    <source>
        <dbReference type="Proteomes" id="UP000504606"/>
    </source>
</evidence>
<evidence type="ECO:0000256" key="8">
    <source>
        <dbReference type="ARBA" id="ARBA00023136"/>
    </source>
</evidence>
<feature type="region of interest" description="Disordered" evidence="10">
    <location>
        <begin position="159"/>
        <end position="178"/>
    </location>
</feature>
<keyword evidence="6 11" id="KW-1133">Transmembrane helix</keyword>
<evidence type="ECO:0000256" key="3">
    <source>
        <dbReference type="ARBA" id="ARBA00013934"/>
    </source>
</evidence>
<dbReference type="GO" id="GO:0005743">
    <property type="term" value="C:mitochondrial inner membrane"/>
    <property type="evidence" value="ECO:0007669"/>
    <property type="project" value="UniProtKB-SubCell"/>
</dbReference>
<name>A0A6J1ST70_FRAOC</name>
<dbReference type="Proteomes" id="UP000504606">
    <property type="component" value="Unplaced"/>
</dbReference>
<evidence type="ECO:0000256" key="9">
    <source>
        <dbReference type="ARBA" id="ARBA00045905"/>
    </source>
</evidence>
<keyword evidence="5" id="KW-0999">Mitochondrion inner membrane</keyword>
<feature type="transmembrane region" description="Helical" evidence="11">
    <location>
        <begin position="37"/>
        <end position="58"/>
    </location>
</feature>
<feature type="transmembrane region" description="Helical" evidence="11">
    <location>
        <begin position="87"/>
        <end position="110"/>
    </location>
</feature>
<dbReference type="OrthoDB" id="2378895at2759"/>
<dbReference type="GeneID" id="113210608"/>
<keyword evidence="12" id="KW-1185">Reference proteome</keyword>
<dbReference type="PANTHER" id="PTHR13141">
    <property type="entry name" value="TRANSMEMBRANE PROTEIN 242"/>
    <property type="match status" value="1"/>
</dbReference>
<dbReference type="RefSeq" id="XP_026284474.1">
    <property type="nucleotide sequence ID" value="XM_026428689.2"/>
</dbReference>
<evidence type="ECO:0000256" key="5">
    <source>
        <dbReference type="ARBA" id="ARBA00022792"/>
    </source>
</evidence>
<comment type="similarity">
    <text evidence="2">Belongs to the TMEM242 family.</text>
</comment>
<evidence type="ECO:0000256" key="6">
    <source>
        <dbReference type="ARBA" id="ARBA00022989"/>
    </source>
</evidence>
<dbReference type="AlphaFoldDB" id="A0A6J1ST70"/>
<evidence type="ECO:0000256" key="1">
    <source>
        <dbReference type="ARBA" id="ARBA00004448"/>
    </source>
</evidence>
<evidence type="ECO:0000256" key="10">
    <source>
        <dbReference type="SAM" id="MobiDB-lite"/>
    </source>
</evidence>
<keyword evidence="7" id="KW-0496">Mitochondrion</keyword>
<dbReference type="PANTHER" id="PTHR13141:SF4">
    <property type="entry name" value="TRANSMEMBRANE PROTEIN 242"/>
    <property type="match status" value="1"/>
</dbReference>
<comment type="subcellular location">
    <subcellularLocation>
        <location evidence="1">Mitochondrion inner membrane</location>
        <topology evidence="1">Multi-pass membrane protein</topology>
    </subcellularLocation>
</comment>
<feature type="region of interest" description="Disordered" evidence="10">
    <location>
        <begin position="1"/>
        <end position="20"/>
    </location>
</feature>
<dbReference type="KEGG" id="foc:113210608"/>
<feature type="compositionally biased region" description="Polar residues" evidence="10">
    <location>
        <begin position="1"/>
        <end position="16"/>
    </location>
</feature>
<reference evidence="13" key="1">
    <citation type="submission" date="2025-08" db="UniProtKB">
        <authorList>
            <consortium name="RefSeq"/>
        </authorList>
    </citation>
    <scope>IDENTIFICATION</scope>
    <source>
        <tissue evidence="13">Whole organism</tissue>
    </source>
</reference>
<gene>
    <name evidence="13" type="primary">LOC113210608</name>
</gene>
<accession>A0A6J1ST70</accession>
<evidence type="ECO:0000256" key="7">
    <source>
        <dbReference type="ARBA" id="ARBA00023128"/>
    </source>
</evidence>
<dbReference type="Pfam" id="PF07096">
    <property type="entry name" value="DUF1358"/>
    <property type="match status" value="1"/>
</dbReference>
<protein>
    <recommendedName>
        <fullName evidence="3">Transmembrane protein 242</fullName>
    </recommendedName>
</protein>
<evidence type="ECO:0000256" key="11">
    <source>
        <dbReference type="SAM" id="Phobius"/>
    </source>
</evidence>
<evidence type="ECO:0000256" key="4">
    <source>
        <dbReference type="ARBA" id="ARBA00022692"/>
    </source>
</evidence>
<evidence type="ECO:0000256" key="2">
    <source>
        <dbReference type="ARBA" id="ARBA00007570"/>
    </source>
</evidence>
<proteinExistence type="inferred from homology"/>
<keyword evidence="8 11" id="KW-0472">Membrane</keyword>
<evidence type="ECO:0000313" key="13">
    <source>
        <dbReference type="RefSeq" id="XP_026284474.1"/>
    </source>
</evidence>
<comment type="function">
    <text evidence="9">Scaffold protein that participates in the c-ring assembly of mitochondrial ATP synthase (F(1)F(0) ATP synthase or complex V) by facilitating the membrane insertion and oligomer formation of the subunit c/ATP5MC3. Participates in the incorporation of the c-ring into vestigial complexes. Additionally influences the incorporation of subunits MT-ATP6, MT-ATP8, ATP5MJ, and ATP5MK in the ATP synthase.</text>
</comment>
<keyword evidence="4 11" id="KW-0812">Transmembrane</keyword>
<dbReference type="InterPro" id="IPR009792">
    <property type="entry name" value="TMEM242"/>
</dbReference>